<keyword evidence="2" id="KW-1185">Reference proteome</keyword>
<protein>
    <submittedName>
        <fullName evidence="1">Uncharacterized protein</fullName>
    </submittedName>
</protein>
<evidence type="ECO:0000313" key="2">
    <source>
        <dbReference type="Proteomes" id="UP001163046"/>
    </source>
</evidence>
<dbReference type="OrthoDB" id="5954754at2759"/>
<gene>
    <name evidence="1" type="ORF">OS493_037849</name>
</gene>
<comment type="caution">
    <text evidence="1">The sequence shown here is derived from an EMBL/GenBank/DDBJ whole genome shotgun (WGS) entry which is preliminary data.</text>
</comment>
<reference evidence="1" key="1">
    <citation type="submission" date="2023-01" db="EMBL/GenBank/DDBJ databases">
        <title>Genome assembly of the deep-sea coral Lophelia pertusa.</title>
        <authorList>
            <person name="Herrera S."/>
            <person name="Cordes E."/>
        </authorList>
    </citation>
    <scope>NUCLEOTIDE SEQUENCE</scope>
    <source>
        <strain evidence="1">USNM1676648</strain>
        <tissue evidence="1">Polyp</tissue>
    </source>
</reference>
<sequence length="347" mass="39815">MPAVMWAVGINQEKHQKLVYLCQKKILSRGAVFFNNESIYQILNGCANLHMTSTELFPKFQEAILNGEVKICDFEDHQLSGISLSFAKTDNGSVELFDALLEEILSRDFSMIECRALAEFVWAFAKNQLIADELFDRIEEEILRRGIPYLDKTDFIQILWAYGMTGKGSKQLFYSVDNELVSRGVERHDDKLVTEIESELSSRNGRQIGNTHLCQVAWSLGRAGKSDSKMFDVTEAEVFRRGVFEFSKEEKFMLMRAFLEAKRGSKEFYELLYSSFSANDLSNFSARDIHEFAWCVSEADVEAGAVFDALEKEILKKEKYHFSEKQLTSIKKSFQKVGKGSKELFEF</sequence>
<accession>A0A9W9ZV23</accession>
<dbReference type="Proteomes" id="UP001163046">
    <property type="component" value="Unassembled WGS sequence"/>
</dbReference>
<proteinExistence type="predicted"/>
<name>A0A9W9ZV23_9CNID</name>
<evidence type="ECO:0000313" key="1">
    <source>
        <dbReference type="EMBL" id="KAJ7388402.1"/>
    </source>
</evidence>
<dbReference type="AlphaFoldDB" id="A0A9W9ZV23"/>
<organism evidence="1 2">
    <name type="scientific">Desmophyllum pertusum</name>
    <dbReference type="NCBI Taxonomy" id="174260"/>
    <lineage>
        <taxon>Eukaryota</taxon>
        <taxon>Metazoa</taxon>
        <taxon>Cnidaria</taxon>
        <taxon>Anthozoa</taxon>
        <taxon>Hexacorallia</taxon>
        <taxon>Scleractinia</taxon>
        <taxon>Caryophylliina</taxon>
        <taxon>Caryophylliidae</taxon>
        <taxon>Desmophyllum</taxon>
    </lineage>
</organism>
<dbReference type="EMBL" id="MU825474">
    <property type="protein sequence ID" value="KAJ7388402.1"/>
    <property type="molecule type" value="Genomic_DNA"/>
</dbReference>